<evidence type="ECO:0000256" key="5">
    <source>
        <dbReference type="PIRSR" id="PIRSR615500-1"/>
    </source>
</evidence>
<keyword evidence="3 6" id="KW-0378">Hydrolase</keyword>
<sequence length="1114" mass="118240">MIRKTITATIALVTAAGLGLPPGSANAAPTPNATNRAPGDSTRAPVQPPAAPKAGAQKSAPRPALVTLVTGDRVKLYAQRESGSSYEIEPGPGRDKVRFTVREFDGHLSVFPDDALPLVGRGLVDKRLFDVTQLVAWDYDDAHSAQVPLIVRSPAAPRLAAKAAKGGWHSDALDLSALEVTKNGAGQAWKELTAGASARSLAGGVSKIWLDGKREPLLHQSTKQIGAPAAWKRGLTGKGVKVAVLDSGYDYQHPGIADAVTDSANFSLDPNLWDMMGHGTALASIVAGSGKGVDGDKYRGVAPGAELAIGKVSSGSVEYRDSAILKGMEWAAGDAKAKVALLSIGTSLDSQEPDPLEEAVNTLTELYGTLFVVAAGNGGPGKATLSRPGTADAALTVGAVNKSDMVADFSGRGPRTGDHAVKPDITAPGVAITAGTVTGWGQDGPYIAQNGTSMAAAHAAGAAALLAEAHPDWTAEQLKGALIGTAAYHPEFGAYEQGGGRMDVDKATATPLTATPGNLWATLPYGEDALTEKTVTYTNSSDKTLFLDLRVESAQPGLDLPSGLLKLSTHRVKVPAHGTASVKLAMNREKVEPGEYPGVLVASAGQDMLLRTLAGTYVEPESYDVTFKAIDRDGDPSDASVALVYDLERNWLESVPLYQGTGSVRLPAGDWTVQGTIGSEAVKNYESILVHRSIRVDADHREVVMDGRQGEKVTVTLDDPDAMQQPVAVESISHVGAGREFRLTRHDRIGPDAGIFVIPVRMEGASYRFHNAWFKRTADEDVRYDLLKEHQGGLPDRPIYDFAVKDLAKITMVTRGAGVATGGGVVARPSGSYSFESPARFPGKVINYRTIIPGLTWDTTLSPGTGHSMTSLGQYVIDKSITEVWNRAVYGPGEAYRYDYGLVRTGNELRFTGGRQYSDSERYRIGMDMSTQGEATLSSGGKVLEHVKCVSPRGGLACGLEATLPEEPGVYTVKEVSTRNVLFSKLGTRVETSWTFPSSSTWTATPIPRLSARITPVGLDELNRAKRTVSTSAGITIDCIMCNAPYWIKRLNLEVSYDDGATWQQVPVRGIRSDFSAVIKPVGKGDFASLRLTAIGYNDLHLTQTVIRAYGLKD</sequence>
<evidence type="ECO:0000259" key="9">
    <source>
        <dbReference type="Pfam" id="PF00082"/>
    </source>
</evidence>
<dbReference type="PRINTS" id="PR00723">
    <property type="entry name" value="SUBTILISIN"/>
</dbReference>
<evidence type="ECO:0000313" key="10">
    <source>
        <dbReference type="EMBL" id="PZG50592.1"/>
    </source>
</evidence>
<evidence type="ECO:0000256" key="7">
    <source>
        <dbReference type="SAM" id="MobiDB-lite"/>
    </source>
</evidence>
<keyword evidence="4 6" id="KW-0720">Serine protease</keyword>
<dbReference type="AlphaFoldDB" id="A0A2W2GRT8"/>
<dbReference type="PANTHER" id="PTHR43806">
    <property type="entry name" value="PEPTIDASE S8"/>
    <property type="match status" value="1"/>
</dbReference>
<dbReference type="InterPro" id="IPR036852">
    <property type="entry name" value="Peptidase_S8/S53_dom_sf"/>
</dbReference>
<evidence type="ECO:0000256" key="1">
    <source>
        <dbReference type="ARBA" id="ARBA00011073"/>
    </source>
</evidence>
<dbReference type="Gene3D" id="3.40.50.200">
    <property type="entry name" value="Peptidase S8/S53 domain"/>
    <property type="match status" value="1"/>
</dbReference>
<feature type="compositionally biased region" description="Low complexity" evidence="7">
    <location>
        <begin position="19"/>
        <end position="39"/>
    </location>
</feature>
<feature type="domain" description="Peptidase S8/S53" evidence="9">
    <location>
        <begin position="237"/>
        <end position="487"/>
    </location>
</feature>
<dbReference type="GO" id="GO:0004252">
    <property type="term" value="F:serine-type endopeptidase activity"/>
    <property type="evidence" value="ECO:0007669"/>
    <property type="project" value="UniProtKB-UniRule"/>
</dbReference>
<accession>A0A2W2GRT8</accession>
<dbReference type="GO" id="GO:0006508">
    <property type="term" value="P:proteolysis"/>
    <property type="evidence" value="ECO:0007669"/>
    <property type="project" value="UniProtKB-KW"/>
</dbReference>
<feature type="active site" description="Charge relay system" evidence="5 6">
    <location>
        <position position="453"/>
    </location>
</feature>
<feature type="region of interest" description="Disordered" evidence="7">
    <location>
        <begin position="19"/>
        <end position="63"/>
    </location>
</feature>
<evidence type="ECO:0000256" key="8">
    <source>
        <dbReference type="SAM" id="SignalP"/>
    </source>
</evidence>
<evidence type="ECO:0000256" key="2">
    <source>
        <dbReference type="ARBA" id="ARBA00022670"/>
    </source>
</evidence>
<feature type="active site" description="Charge relay system" evidence="5 6">
    <location>
        <position position="278"/>
    </location>
</feature>
<dbReference type="PANTHER" id="PTHR43806:SF11">
    <property type="entry name" value="CEREVISIN-RELATED"/>
    <property type="match status" value="1"/>
</dbReference>
<feature type="active site" description="Charge relay system" evidence="5 6">
    <location>
        <position position="246"/>
    </location>
</feature>
<dbReference type="SUPFAM" id="SSF52743">
    <property type="entry name" value="Subtilisin-like"/>
    <property type="match status" value="1"/>
</dbReference>
<dbReference type="PROSITE" id="PS51892">
    <property type="entry name" value="SUBTILASE"/>
    <property type="match status" value="1"/>
</dbReference>
<dbReference type="InterPro" id="IPR015500">
    <property type="entry name" value="Peptidase_S8_subtilisin-rel"/>
</dbReference>
<comment type="caution">
    <text evidence="10">The sequence shown here is derived from an EMBL/GenBank/DDBJ whole genome shotgun (WGS) entry which is preliminary data.</text>
</comment>
<dbReference type="InterPro" id="IPR050131">
    <property type="entry name" value="Peptidase_S8_subtilisin-like"/>
</dbReference>
<keyword evidence="8" id="KW-0732">Signal</keyword>
<feature type="compositionally biased region" description="Low complexity" evidence="7">
    <location>
        <begin position="52"/>
        <end position="61"/>
    </location>
</feature>
<keyword evidence="11" id="KW-1185">Reference proteome</keyword>
<evidence type="ECO:0000256" key="3">
    <source>
        <dbReference type="ARBA" id="ARBA00022801"/>
    </source>
</evidence>
<feature type="signal peptide" evidence="8">
    <location>
        <begin position="1"/>
        <end position="27"/>
    </location>
</feature>
<evidence type="ECO:0000256" key="4">
    <source>
        <dbReference type="ARBA" id="ARBA00022825"/>
    </source>
</evidence>
<dbReference type="EMBL" id="POUA01000057">
    <property type="protein sequence ID" value="PZG50592.1"/>
    <property type="molecule type" value="Genomic_DNA"/>
</dbReference>
<reference evidence="10 11" key="1">
    <citation type="submission" date="2018-01" db="EMBL/GenBank/DDBJ databases">
        <title>Draft genome sequence of Sphaerisporangium sp. 7K107.</title>
        <authorList>
            <person name="Sahin N."/>
            <person name="Saygin H."/>
            <person name="Ay H."/>
        </authorList>
    </citation>
    <scope>NUCLEOTIDE SEQUENCE [LARGE SCALE GENOMIC DNA]</scope>
    <source>
        <strain evidence="10 11">7K107</strain>
    </source>
</reference>
<evidence type="ECO:0000313" key="11">
    <source>
        <dbReference type="Proteomes" id="UP000248544"/>
    </source>
</evidence>
<dbReference type="Pfam" id="PF00082">
    <property type="entry name" value="Peptidase_S8"/>
    <property type="match status" value="1"/>
</dbReference>
<organism evidence="10 11">
    <name type="scientific">Spongiactinospora gelatinilytica</name>
    <dbReference type="NCBI Taxonomy" id="2666298"/>
    <lineage>
        <taxon>Bacteria</taxon>
        <taxon>Bacillati</taxon>
        <taxon>Actinomycetota</taxon>
        <taxon>Actinomycetes</taxon>
        <taxon>Streptosporangiales</taxon>
        <taxon>Streptosporangiaceae</taxon>
        <taxon>Spongiactinospora</taxon>
    </lineage>
</organism>
<comment type="similarity">
    <text evidence="1 6">Belongs to the peptidase S8 family.</text>
</comment>
<feature type="chain" id="PRO_5015913746" description="Peptidase S8/S53 domain-containing protein" evidence="8">
    <location>
        <begin position="28"/>
        <end position="1114"/>
    </location>
</feature>
<dbReference type="Proteomes" id="UP000248544">
    <property type="component" value="Unassembled WGS sequence"/>
</dbReference>
<name>A0A2W2GRT8_9ACTN</name>
<evidence type="ECO:0000256" key="6">
    <source>
        <dbReference type="PROSITE-ProRule" id="PRU01240"/>
    </source>
</evidence>
<proteinExistence type="inferred from homology"/>
<gene>
    <name evidence="10" type="ORF">C1I98_10180</name>
</gene>
<dbReference type="InterPro" id="IPR000209">
    <property type="entry name" value="Peptidase_S8/S53_dom"/>
</dbReference>
<keyword evidence="2 6" id="KW-0645">Protease</keyword>
<protein>
    <recommendedName>
        <fullName evidence="9">Peptidase S8/S53 domain-containing protein</fullName>
    </recommendedName>
</protein>